<dbReference type="Gene3D" id="3.90.1720.10">
    <property type="entry name" value="endopeptidase domain like (from Nostoc punctiforme)"/>
    <property type="match status" value="1"/>
</dbReference>
<dbReference type="InterPro" id="IPR051202">
    <property type="entry name" value="Peptidase_C40"/>
</dbReference>
<sequence length="240" mass="25087">MTHATQRGRHRADRKATTPLTVIARTASENAGTVARRGALAVAAGGVLVSTFATTSHAAPASSDVKTAAKMDGLNLDALKETAGQAISQAGTVSVGHNVKLDVEGATVTADGTTTVEGLVEVTPAPEPPPTPLNVLVTNTAYNYLAGAYVWGGSTPGAFDCSGFIQYVYGLYGVDLPHSSSAMLNSGYQVYDPQPGDIVWSPGHVALYAGNGMVMEWYQSGLPGRYTEMWQDNPVFIRVV</sequence>
<dbReference type="Pfam" id="PF00877">
    <property type="entry name" value="NLPC_P60"/>
    <property type="match status" value="1"/>
</dbReference>
<dbReference type="GO" id="GO:0008234">
    <property type="term" value="F:cysteine-type peptidase activity"/>
    <property type="evidence" value="ECO:0007669"/>
    <property type="project" value="UniProtKB-KW"/>
</dbReference>
<evidence type="ECO:0000313" key="6">
    <source>
        <dbReference type="EMBL" id="RPF23350.1"/>
    </source>
</evidence>
<dbReference type="SUPFAM" id="SSF54001">
    <property type="entry name" value="Cysteine proteinases"/>
    <property type="match status" value="1"/>
</dbReference>
<evidence type="ECO:0000313" key="7">
    <source>
        <dbReference type="Proteomes" id="UP000280501"/>
    </source>
</evidence>
<dbReference type="InterPro" id="IPR000064">
    <property type="entry name" value="NLP_P60_dom"/>
</dbReference>
<organism evidence="6 7">
    <name type="scientific">Myceligenerans xiligouense</name>
    <dbReference type="NCBI Taxonomy" id="253184"/>
    <lineage>
        <taxon>Bacteria</taxon>
        <taxon>Bacillati</taxon>
        <taxon>Actinomycetota</taxon>
        <taxon>Actinomycetes</taxon>
        <taxon>Micrococcales</taxon>
        <taxon>Promicromonosporaceae</taxon>
        <taxon>Myceligenerans</taxon>
    </lineage>
</organism>
<evidence type="ECO:0000256" key="4">
    <source>
        <dbReference type="ARBA" id="ARBA00022807"/>
    </source>
</evidence>
<keyword evidence="4" id="KW-0788">Thiol protease</keyword>
<dbReference type="InterPro" id="IPR038765">
    <property type="entry name" value="Papain-like_cys_pep_sf"/>
</dbReference>
<keyword evidence="3" id="KW-0378">Hydrolase</keyword>
<evidence type="ECO:0000259" key="5">
    <source>
        <dbReference type="PROSITE" id="PS51935"/>
    </source>
</evidence>
<proteinExistence type="inferred from homology"/>
<evidence type="ECO:0000256" key="3">
    <source>
        <dbReference type="ARBA" id="ARBA00022801"/>
    </source>
</evidence>
<dbReference type="PANTHER" id="PTHR47053:SF1">
    <property type="entry name" value="MUREIN DD-ENDOPEPTIDASE MEPH-RELATED"/>
    <property type="match status" value="1"/>
</dbReference>
<dbReference type="GO" id="GO:0006508">
    <property type="term" value="P:proteolysis"/>
    <property type="evidence" value="ECO:0007669"/>
    <property type="project" value="UniProtKB-KW"/>
</dbReference>
<keyword evidence="7" id="KW-1185">Reference proteome</keyword>
<comment type="similarity">
    <text evidence="1">Belongs to the peptidase C40 family.</text>
</comment>
<name>A0A3N4YXH7_9MICO</name>
<reference evidence="6 7" key="1">
    <citation type="submission" date="2018-11" db="EMBL/GenBank/DDBJ databases">
        <title>Sequencing the genomes of 1000 actinobacteria strains.</title>
        <authorList>
            <person name="Klenk H.-P."/>
        </authorList>
    </citation>
    <scope>NUCLEOTIDE SEQUENCE [LARGE SCALE GENOMIC DNA]</scope>
    <source>
        <strain evidence="6 7">DSM 15700</strain>
    </source>
</reference>
<keyword evidence="2" id="KW-0645">Protease</keyword>
<dbReference type="AlphaFoldDB" id="A0A3N4YXH7"/>
<gene>
    <name evidence="6" type="ORF">EDD34_4035</name>
</gene>
<dbReference type="RefSeq" id="WP_123816141.1">
    <property type="nucleotide sequence ID" value="NZ_RKQZ01000001.1"/>
</dbReference>
<protein>
    <submittedName>
        <fullName evidence="6">NlpC/P60 family protein</fullName>
    </submittedName>
</protein>
<comment type="caution">
    <text evidence="6">The sequence shown here is derived from an EMBL/GenBank/DDBJ whole genome shotgun (WGS) entry which is preliminary data.</text>
</comment>
<accession>A0A3N4YXH7</accession>
<evidence type="ECO:0000256" key="2">
    <source>
        <dbReference type="ARBA" id="ARBA00022670"/>
    </source>
</evidence>
<dbReference type="PROSITE" id="PS51935">
    <property type="entry name" value="NLPC_P60"/>
    <property type="match status" value="1"/>
</dbReference>
<dbReference type="EMBL" id="RKQZ01000001">
    <property type="protein sequence ID" value="RPF23350.1"/>
    <property type="molecule type" value="Genomic_DNA"/>
</dbReference>
<dbReference type="OrthoDB" id="9815778at2"/>
<dbReference type="Proteomes" id="UP000280501">
    <property type="component" value="Unassembled WGS sequence"/>
</dbReference>
<evidence type="ECO:0000256" key="1">
    <source>
        <dbReference type="ARBA" id="ARBA00007074"/>
    </source>
</evidence>
<feature type="domain" description="NlpC/P60" evidence="5">
    <location>
        <begin position="131"/>
        <end position="240"/>
    </location>
</feature>
<dbReference type="PANTHER" id="PTHR47053">
    <property type="entry name" value="MUREIN DD-ENDOPEPTIDASE MEPH-RELATED"/>
    <property type="match status" value="1"/>
</dbReference>